<protein>
    <submittedName>
        <fullName evidence="1">Uncharacterized protein</fullName>
    </submittedName>
</protein>
<reference evidence="1 2" key="1">
    <citation type="submission" date="2019-03" db="EMBL/GenBank/DDBJ databases">
        <title>Genomic Encyclopedia of Type Strains, Phase IV (KMG-IV): sequencing the most valuable type-strain genomes for metagenomic binning, comparative biology and taxonomic classification.</title>
        <authorList>
            <person name="Goeker M."/>
        </authorList>
    </citation>
    <scope>NUCLEOTIDE SEQUENCE [LARGE SCALE GENOMIC DNA]</scope>
    <source>
        <strain evidence="1 2">DSM 29489</strain>
    </source>
</reference>
<gene>
    <name evidence="1" type="ORF">EDD59_10889</name>
</gene>
<name>A0A4R3K9G7_9FIRM</name>
<dbReference type="Proteomes" id="UP000295726">
    <property type="component" value="Unassembled WGS sequence"/>
</dbReference>
<proteinExistence type="predicted"/>
<evidence type="ECO:0000313" key="2">
    <source>
        <dbReference type="Proteomes" id="UP000295726"/>
    </source>
</evidence>
<dbReference type="EMBL" id="SLZZ01000008">
    <property type="protein sequence ID" value="TCS79503.1"/>
    <property type="molecule type" value="Genomic_DNA"/>
</dbReference>
<organism evidence="1 2">
    <name type="scientific">Muricomes intestini</name>
    <dbReference type="NCBI Taxonomy" id="1796634"/>
    <lineage>
        <taxon>Bacteria</taxon>
        <taxon>Bacillati</taxon>
        <taxon>Bacillota</taxon>
        <taxon>Clostridia</taxon>
        <taxon>Lachnospirales</taxon>
        <taxon>Lachnospiraceae</taxon>
        <taxon>Muricomes</taxon>
    </lineage>
</organism>
<accession>A0A4R3K9G7</accession>
<dbReference type="AlphaFoldDB" id="A0A4R3K9G7"/>
<evidence type="ECO:0000313" key="1">
    <source>
        <dbReference type="EMBL" id="TCS79503.1"/>
    </source>
</evidence>
<sequence length="189" mass="21560">MKTEFPFPDHIGSRQELIRDIHYHKIPQEDISHIADRAWDTGAAAASDILDKYPGKSIWEVIKQEGLKVIKVDKDNVIGGMRCFSEYYSGRKTITLYLKSVKMWAAENRVSLKYGEELILAHEFFHHLECSVLGLTSSQYKVPRLTIGRWKIGKSGIRALSEIGAHGFSRTFYAAGRHFDIVYNANVDE</sequence>
<comment type="caution">
    <text evidence="1">The sequence shown here is derived from an EMBL/GenBank/DDBJ whole genome shotgun (WGS) entry which is preliminary data.</text>
</comment>
<dbReference type="OrthoDB" id="1842465at2"/>
<dbReference type="RefSeq" id="WP_132380521.1">
    <property type="nucleotide sequence ID" value="NZ_DAIPCY010000020.1"/>
</dbReference>
<keyword evidence="2" id="KW-1185">Reference proteome</keyword>